<comment type="caution">
    <text evidence="1">The sequence shown here is derived from an EMBL/GenBank/DDBJ whole genome shotgun (WGS) entry which is preliminary data.</text>
</comment>
<organism evidence="1 2">
    <name type="scientific">Arsenicibacter rosenii</name>
    <dbReference type="NCBI Taxonomy" id="1750698"/>
    <lineage>
        <taxon>Bacteria</taxon>
        <taxon>Pseudomonadati</taxon>
        <taxon>Bacteroidota</taxon>
        <taxon>Cytophagia</taxon>
        <taxon>Cytophagales</taxon>
        <taxon>Spirosomataceae</taxon>
        <taxon>Arsenicibacter</taxon>
    </lineage>
</organism>
<keyword evidence="2" id="KW-1185">Reference proteome</keyword>
<dbReference type="EMBL" id="MORL01000002">
    <property type="protein sequence ID" value="OIN60395.1"/>
    <property type="molecule type" value="Genomic_DNA"/>
</dbReference>
<name>A0A1S2VQA3_9BACT</name>
<dbReference type="Proteomes" id="UP000181790">
    <property type="component" value="Unassembled WGS sequence"/>
</dbReference>
<reference evidence="1 2" key="1">
    <citation type="submission" date="2016-10" db="EMBL/GenBank/DDBJ databases">
        <title>Arsenicibacter rosenii gen. nov., sp. nov., an efficient arsenic-methylating bacterium isolated from an arsenic-contaminated paddy soil.</title>
        <authorList>
            <person name="Huang K."/>
        </authorList>
    </citation>
    <scope>NUCLEOTIDE SEQUENCE [LARGE SCALE GENOMIC DNA]</scope>
    <source>
        <strain evidence="1 2">SM-1</strain>
    </source>
</reference>
<sequence length="103" mass="11574">MAGVGMVYRQQRAQKKHALQSMLFALTSYILELSPFYIHCIQAFSALLNIEANFVVFTNVINKTGNVHKNIGATVSWGNEAKPFGLIEKFNCSFLHFFIVCGK</sequence>
<gene>
    <name evidence="1" type="ORF">BLX24_06105</name>
</gene>
<evidence type="ECO:0000313" key="2">
    <source>
        <dbReference type="Proteomes" id="UP000181790"/>
    </source>
</evidence>
<evidence type="ECO:0000313" key="1">
    <source>
        <dbReference type="EMBL" id="OIN60395.1"/>
    </source>
</evidence>
<dbReference type="AlphaFoldDB" id="A0A1S2VQA3"/>
<protein>
    <submittedName>
        <fullName evidence="1">Uncharacterized protein</fullName>
    </submittedName>
</protein>
<accession>A0A1S2VQA3</accession>
<proteinExistence type="predicted"/>